<dbReference type="AlphaFoldDB" id="A0A8H6Y017"/>
<dbReference type="EMBL" id="JACAZH010000016">
    <property type="protein sequence ID" value="KAF7349402.1"/>
    <property type="molecule type" value="Genomic_DNA"/>
</dbReference>
<keyword evidence="2" id="KW-1185">Reference proteome</keyword>
<dbReference type="Proteomes" id="UP000623467">
    <property type="component" value="Unassembled WGS sequence"/>
</dbReference>
<name>A0A8H6Y017_9AGAR</name>
<comment type="caution">
    <text evidence="1">The sequence shown here is derived from an EMBL/GenBank/DDBJ whole genome shotgun (WGS) entry which is preliminary data.</text>
</comment>
<protein>
    <submittedName>
        <fullName evidence="1">Esterase/Lipase</fullName>
    </submittedName>
</protein>
<evidence type="ECO:0000313" key="1">
    <source>
        <dbReference type="EMBL" id="KAF7349402.1"/>
    </source>
</evidence>
<accession>A0A8H6Y017</accession>
<proteinExistence type="predicted"/>
<gene>
    <name evidence="1" type="ORF">MSAN_01730100</name>
</gene>
<evidence type="ECO:0000313" key="2">
    <source>
        <dbReference type="Proteomes" id="UP000623467"/>
    </source>
</evidence>
<reference evidence="1" key="1">
    <citation type="submission" date="2020-05" db="EMBL/GenBank/DDBJ databases">
        <title>Mycena genomes resolve the evolution of fungal bioluminescence.</title>
        <authorList>
            <person name="Tsai I.J."/>
        </authorList>
    </citation>
    <scope>NUCLEOTIDE SEQUENCE</scope>
    <source>
        <strain evidence="1">160909Yilan</strain>
    </source>
</reference>
<sequence length="147" mass="15793">MCVDSGARAWVESNTITAALSYLTPEDKEAIKTSLLSGGLAGPLCWYTAQLEQGNINEDASANLQNFPLRHENSRAHSFIACAKDCIALPAFGDSSHGKYAKGPVTRKEIEADHWGPMSHAVYRNERDVAGVVGNAVNASKECCVLL</sequence>
<organism evidence="1 2">
    <name type="scientific">Mycena sanguinolenta</name>
    <dbReference type="NCBI Taxonomy" id="230812"/>
    <lineage>
        <taxon>Eukaryota</taxon>
        <taxon>Fungi</taxon>
        <taxon>Dikarya</taxon>
        <taxon>Basidiomycota</taxon>
        <taxon>Agaricomycotina</taxon>
        <taxon>Agaricomycetes</taxon>
        <taxon>Agaricomycetidae</taxon>
        <taxon>Agaricales</taxon>
        <taxon>Marasmiineae</taxon>
        <taxon>Mycenaceae</taxon>
        <taxon>Mycena</taxon>
    </lineage>
</organism>
<dbReference type="OrthoDB" id="3037092at2759"/>